<comment type="subcellular location">
    <subcellularLocation>
        <location evidence="1">Cytoplasm</location>
    </subcellularLocation>
</comment>
<organism evidence="8">
    <name type="scientific">marine metagenome</name>
    <dbReference type="NCBI Taxonomy" id="408172"/>
    <lineage>
        <taxon>unclassified sequences</taxon>
        <taxon>metagenomes</taxon>
        <taxon>ecological metagenomes</taxon>
    </lineage>
</organism>
<evidence type="ECO:0000256" key="4">
    <source>
        <dbReference type="ARBA" id="ARBA00022490"/>
    </source>
</evidence>
<dbReference type="Pfam" id="PF01135">
    <property type="entry name" value="PCMT"/>
    <property type="match status" value="1"/>
</dbReference>
<dbReference type="SUPFAM" id="SSF53335">
    <property type="entry name" value="S-adenosyl-L-methionine-dependent methyltransferases"/>
    <property type="match status" value="1"/>
</dbReference>
<dbReference type="CDD" id="cd02440">
    <property type="entry name" value="AdoMet_MTases"/>
    <property type="match status" value="1"/>
</dbReference>
<dbReference type="GO" id="GO:0004719">
    <property type="term" value="F:protein-L-isoaspartate (D-aspartate) O-methyltransferase activity"/>
    <property type="evidence" value="ECO:0007669"/>
    <property type="project" value="UniProtKB-EC"/>
</dbReference>
<keyword evidence="5" id="KW-0489">Methyltransferase</keyword>
<evidence type="ECO:0000256" key="2">
    <source>
        <dbReference type="ARBA" id="ARBA00005369"/>
    </source>
</evidence>
<dbReference type="InterPro" id="IPR000682">
    <property type="entry name" value="PCMT"/>
</dbReference>
<dbReference type="PANTHER" id="PTHR11579:SF0">
    <property type="entry name" value="PROTEIN-L-ISOASPARTATE(D-ASPARTATE) O-METHYLTRANSFERASE"/>
    <property type="match status" value="1"/>
</dbReference>
<dbReference type="GO" id="GO:0005737">
    <property type="term" value="C:cytoplasm"/>
    <property type="evidence" value="ECO:0007669"/>
    <property type="project" value="UniProtKB-SubCell"/>
</dbReference>
<dbReference type="PROSITE" id="PS01279">
    <property type="entry name" value="PCMT"/>
    <property type="match status" value="1"/>
</dbReference>
<dbReference type="EC" id="2.1.1.77" evidence="3"/>
<dbReference type="InterPro" id="IPR029063">
    <property type="entry name" value="SAM-dependent_MTases_sf"/>
</dbReference>
<dbReference type="AlphaFoldDB" id="A0A381ZFS7"/>
<comment type="similarity">
    <text evidence="2">Belongs to the methyltransferase superfamily. L-isoaspartyl/D-aspartyl protein methyltransferase family.</text>
</comment>
<accession>A0A381ZFS7</accession>
<keyword evidence="7" id="KW-0949">S-adenosyl-L-methionine</keyword>
<proteinExistence type="inferred from homology"/>
<dbReference type="NCBIfam" id="NF001453">
    <property type="entry name" value="PRK00312.1"/>
    <property type="match status" value="1"/>
</dbReference>
<keyword evidence="4" id="KW-0963">Cytoplasm</keyword>
<dbReference type="NCBIfam" id="TIGR00080">
    <property type="entry name" value="pimt"/>
    <property type="match status" value="1"/>
</dbReference>
<reference evidence="8" key="1">
    <citation type="submission" date="2018-05" db="EMBL/GenBank/DDBJ databases">
        <authorList>
            <person name="Lanie J.A."/>
            <person name="Ng W.-L."/>
            <person name="Kazmierczak K.M."/>
            <person name="Andrzejewski T.M."/>
            <person name="Davidsen T.M."/>
            <person name="Wayne K.J."/>
            <person name="Tettelin H."/>
            <person name="Glass J.I."/>
            <person name="Rusch D."/>
            <person name="Podicherti R."/>
            <person name="Tsui H.-C.T."/>
            <person name="Winkler M.E."/>
        </authorList>
    </citation>
    <scope>NUCLEOTIDE SEQUENCE</scope>
</reference>
<sequence length="214" mass="23523">MTSARTRERLVQRLEQSGINNPMILDRIRSVPRHLFVDEALESRAYEDNALPIGQGQTISQPYIVALMTQALLAENGELRVSKKVLEIGTGSGYQTAILAPLVGQIFSIERVGSLLEAARKRLSPLGAANVRFRHDDGHRGWPGQAPFDGIIVSASPDRVPEVLLEQLALGGRLVMPVGSAGFQNLIRVTNMPSGFEQENLCRVSFVPMLRDKQ</sequence>
<evidence type="ECO:0000256" key="1">
    <source>
        <dbReference type="ARBA" id="ARBA00004496"/>
    </source>
</evidence>
<dbReference type="EMBL" id="UINC01021144">
    <property type="protein sequence ID" value="SVA88080.1"/>
    <property type="molecule type" value="Genomic_DNA"/>
</dbReference>
<evidence type="ECO:0000256" key="3">
    <source>
        <dbReference type="ARBA" id="ARBA00011890"/>
    </source>
</evidence>
<dbReference type="FunFam" id="3.40.50.150:FF:000010">
    <property type="entry name" value="Protein-L-isoaspartate O-methyltransferase"/>
    <property type="match status" value="1"/>
</dbReference>
<gene>
    <name evidence="8" type="ORF">METZ01_LOCUS140934</name>
</gene>
<dbReference type="GO" id="GO:0032259">
    <property type="term" value="P:methylation"/>
    <property type="evidence" value="ECO:0007669"/>
    <property type="project" value="UniProtKB-KW"/>
</dbReference>
<dbReference type="Gene3D" id="3.40.50.150">
    <property type="entry name" value="Vaccinia Virus protein VP39"/>
    <property type="match status" value="1"/>
</dbReference>
<protein>
    <recommendedName>
        <fullName evidence="3">protein-L-isoaspartate(D-aspartate) O-methyltransferase</fullName>
        <ecNumber evidence="3">2.1.1.77</ecNumber>
    </recommendedName>
</protein>
<keyword evidence="6" id="KW-0808">Transferase</keyword>
<evidence type="ECO:0000256" key="6">
    <source>
        <dbReference type="ARBA" id="ARBA00022679"/>
    </source>
</evidence>
<evidence type="ECO:0000313" key="8">
    <source>
        <dbReference type="EMBL" id="SVA88080.1"/>
    </source>
</evidence>
<dbReference type="PANTHER" id="PTHR11579">
    <property type="entry name" value="PROTEIN-L-ISOASPARTATE O-METHYLTRANSFERASE"/>
    <property type="match status" value="1"/>
</dbReference>
<evidence type="ECO:0000256" key="7">
    <source>
        <dbReference type="ARBA" id="ARBA00022691"/>
    </source>
</evidence>
<name>A0A381ZFS7_9ZZZZ</name>
<evidence type="ECO:0000256" key="5">
    <source>
        <dbReference type="ARBA" id="ARBA00022603"/>
    </source>
</evidence>
<dbReference type="HAMAP" id="MF_00090">
    <property type="entry name" value="PIMT"/>
    <property type="match status" value="1"/>
</dbReference>